<dbReference type="Proteomes" id="UP000298390">
    <property type="component" value="Unassembled WGS sequence"/>
</dbReference>
<comment type="caution">
    <text evidence="3">The sequence shown here is derived from an EMBL/GenBank/DDBJ whole genome shotgun (WGS) entry which is preliminary data.</text>
</comment>
<feature type="compositionally biased region" description="Basic and acidic residues" evidence="1">
    <location>
        <begin position="231"/>
        <end position="245"/>
    </location>
</feature>
<organism evidence="3 4">
    <name type="scientific">Rhodofomes roseus</name>
    <dbReference type="NCBI Taxonomy" id="34475"/>
    <lineage>
        <taxon>Eukaryota</taxon>
        <taxon>Fungi</taxon>
        <taxon>Dikarya</taxon>
        <taxon>Basidiomycota</taxon>
        <taxon>Agaricomycotina</taxon>
        <taxon>Agaricomycetes</taxon>
        <taxon>Polyporales</taxon>
        <taxon>Rhodofomes</taxon>
    </lineage>
</organism>
<dbReference type="AlphaFoldDB" id="A0A4Y9YRI3"/>
<feature type="compositionally biased region" description="Basic and acidic residues" evidence="1">
    <location>
        <begin position="176"/>
        <end position="191"/>
    </location>
</feature>
<gene>
    <name evidence="3" type="ORF">EVJ58_g2807</name>
</gene>
<evidence type="ECO:0000256" key="1">
    <source>
        <dbReference type="SAM" id="MobiDB-lite"/>
    </source>
</evidence>
<sequence length="627" mass="69388">MAPARNVPGSRIGQRSRVDEGAAVAEGLDDEEPNVGISGSRSSVHKEKRKRAESVTTQGFKKGGSAAGRASQRQSEDHNETEQQPQKKAKVGNPRPAKINDKRPYKAAVINESDSDSPPPSQLQSRPRASNPQTAAITHPLESTEDTMDDDGEDGASHGNLNDKHVDEMSDDELVEEQREQCDDFEAERVTISKGFGSQPVPDLQDEPPTTDNDAIMVNEEEDEPSLQSDYYDRQRDASPPHLSDDELDEDESLVVSSRGQRQLTEKQRAKLKTEVPVIRRVKAATKATVQSQGRNTKAHSTATAADNSADDDTWHPRTRIDIIENPQSVKINLRAQDDVMKQVIRYSYNIGDRMVVFGREDDRKSNTDLQMLTKLLTPMDKAGLDRMALEALIQAADALGYTGEHDIADRLERGSYKLYIRPLTVYVAHRLGQCRTAIKRAVTPCAEHMFQLVNDSADGVDAVPDKVAFLKETCYIYPWTLAGGFDRRALYEGPIVKSAVRSAFFGNTVYLGVGLQNIALCPSSMRSVPLEYEVPPEMVALAMTAVESVITDVHLKLVRGSEFGASSAPVYREHMIRLAELRQQRPKRYHRVMHEIFEAAIGGHGLNAVGIRIGGSDIDWNAIPDE</sequence>
<dbReference type="STRING" id="34475.A0A4Y9YRI3"/>
<feature type="compositionally biased region" description="Acidic residues" evidence="1">
    <location>
        <begin position="143"/>
        <end position="154"/>
    </location>
</feature>
<evidence type="ECO:0000259" key="2">
    <source>
        <dbReference type="Pfam" id="PF20149"/>
    </source>
</evidence>
<proteinExistence type="predicted"/>
<dbReference type="InterPro" id="IPR045341">
    <property type="entry name" value="DUF6532"/>
</dbReference>
<evidence type="ECO:0000313" key="3">
    <source>
        <dbReference type="EMBL" id="TFY64161.1"/>
    </source>
</evidence>
<evidence type="ECO:0000313" key="4">
    <source>
        <dbReference type="Proteomes" id="UP000298390"/>
    </source>
</evidence>
<feature type="region of interest" description="Disordered" evidence="1">
    <location>
        <begin position="286"/>
        <end position="314"/>
    </location>
</feature>
<dbReference type="Pfam" id="PF20149">
    <property type="entry name" value="DUF6532"/>
    <property type="match status" value="1"/>
</dbReference>
<reference evidence="3 4" key="1">
    <citation type="submission" date="2019-01" db="EMBL/GenBank/DDBJ databases">
        <title>Genome sequencing of the rare red list fungi Fomitopsis rosea.</title>
        <authorList>
            <person name="Buettner E."/>
            <person name="Kellner H."/>
        </authorList>
    </citation>
    <scope>NUCLEOTIDE SEQUENCE [LARGE SCALE GENOMIC DNA]</scope>
    <source>
        <strain evidence="3 4">DSM 105464</strain>
    </source>
</reference>
<feature type="region of interest" description="Disordered" evidence="1">
    <location>
        <begin position="1"/>
        <end position="269"/>
    </location>
</feature>
<dbReference type="EMBL" id="SEKV01000107">
    <property type="protein sequence ID" value="TFY64161.1"/>
    <property type="molecule type" value="Genomic_DNA"/>
</dbReference>
<accession>A0A4Y9YRI3</accession>
<protein>
    <recommendedName>
        <fullName evidence="2">DUF6532 domain-containing protein</fullName>
    </recommendedName>
</protein>
<feature type="domain" description="DUF6532" evidence="2">
    <location>
        <begin position="386"/>
        <end position="581"/>
    </location>
</feature>
<name>A0A4Y9YRI3_9APHY</name>
<feature type="compositionally biased region" description="Polar residues" evidence="1">
    <location>
        <begin position="288"/>
        <end position="300"/>
    </location>
</feature>